<dbReference type="EMBL" id="BSQG01000003">
    <property type="protein sequence ID" value="GLU48149.1"/>
    <property type="molecule type" value="Genomic_DNA"/>
</dbReference>
<dbReference type="Proteomes" id="UP001165092">
    <property type="component" value="Unassembled WGS sequence"/>
</dbReference>
<accession>A0A9W6P654</accession>
<keyword evidence="2" id="KW-1185">Reference proteome</keyword>
<dbReference type="PANTHER" id="PTHR36221">
    <property type="entry name" value="DUF742 DOMAIN-CONTAINING PROTEIN"/>
    <property type="match status" value="1"/>
</dbReference>
<protein>
    <recommendedName>
        <fullName evidence="3">DUF742 domain-containing protein</fullName>
    </recommendedName>
</protein>
<proteinExistence type="predicted"/>
<dbReference type="RefSeq" id="WP_285759534.1">
    <property type="nucleotide sequence ID" value="NZ_BSQG01000003.1"/>
</dbReference>
<evidence type="ECO:0000313" key="2">
    <source>
        <dbReference type="Proteomes" id="UP001165092"/>
    </source>
</evidence>
<evidence type="ECO:0000313" key="1">
    <source>
        <dbReference type="EMBL" id="GLU48149.1"/>
    </source>
</evidence>
<reference evidence="1" key="1">
    <citation type="submission" date="2023-02" db="EMBL/GenBank/DDBJ databases">
        <title>Nocardiopsis ansamitocini NBRC 112285.</title>
        <authorList>
            <person name="Ichikawa N."/>
            <person name="Sato H."/>
            <person name="Tonouchi N."/>
        </authorList>
    </citation>
    <scope>NUCLEOTIDE SEQUENCE</scope>
    <source>
        <strain evidence="1">NBRC 112285</strain>
    </source>
</reference>
<gene>
    <name evidence="1" type="ORF">Nans01_25000</name>
</gene>
<name>A0A9W6P654_9ACTN</name>
<dbReference type="AlphaFoldDB" id="A0A9W6P654"/>
<comment type="caution">
    <text evidence="1">The sequence shown here is derived from an EMBL/GenBank/DDBJ whole genome shotgun (WGS) entry which is preliminary data.</text>
</comment>
<dbReference type="Pfam" id="PF05331">
    <property type="entry name" value="DUF742"/>
    <property type="match status" value="1"/>
</dbReference>
<organism evidence="1 2">
    <name type="scientific">Nocardiopsis ansamitocini</name>
    <dbReference type="NCBI Taxonomy" id="1670832"/>
    <lineage>
        <taxon>Bacteria</taxon>
        <taxon>Bacillati</taxon>
        <taxon>Actinomycetota</taxon>
        <taxon>Actinomycetes</taxon>
        <taxon>Streptosporangiales</taxon>
        <taxon>Nocardiopsidaceae</taxon>
        <taxon>Nocardiopsis</taxon>
    </lineage>
</organism>
<dbReference type="PANTHER" id="PTHR36221:SF1">
    <property type="entry name" value="DUF742 DOMAIN-CONTAINING PROTEIN"/>
    <property type="match status" value="1"/>
</dbReference>
<evidence type="ECO:0008006" key="3">
    <source>
        <dbReference type="Google" id="ProtNLM"/>
    </source>
</evidence>
<dbReference type="InterPro" id="IPR007995">
    <property type="entry name" value="DUF742"/>
</dbReference>
<sequence>MSGPGGFDPGPGRLLRPFAVVANSPGRIRTPRLDLAALLVATRTPRHGDELRPEQEQILRLCATPRSVAELAAALAMPTNLTRLLAVDMLATGSLRQCDTSYEGKDVILAAVLEGLRAL</sequence>